<dbReference type="PANTHER" id="PTHR47595:SF1">
    <property type="entry name" value="MYB_SANT-LIKE DNA-BINDING DOMAIN-CONTAINING PROTEIN"/>
    <property type="match status" value="1"/>
</dbReference>
<dbReference type="Pfam" id="PF13837">
    <property type="entry name" value="Myb_DNA-bind_4"/>
    <property type="match status" value="1"/>
</dbReference>
<feature type="domain" description="Myb/SANT-like DNA-binding" evidence="2">
    <location>
        <begin position="25"/>
        <end position="110"/>
    </location>
</feature>
<evidence type="ECO:0000313" key="4">
    <source>
        <dbReference type="Proteomes" id="UP000050525"/>
    </source>
</evidence>
<evidence type="ECO:0000259" key="2">
    <source>
        <dbReference type="Pfam" id="PF13837"/>
    </source>
</evidence>
<comment type="caution">
    <text evidence="3">The sequence shown here is derived from an EMBL/GenBank/DDBJ whole genome shotgun (WGS) entry which is preliminary data.</text>
</comment>
<proteinExistence type="predicted"/>
<organism evidence="3 4">
    <name type="scientific">Alligator mississippiensis</name>
    <name type="common">American alligator</name>
    <dbReference type="NCBI Taxonomy" id="8496"/>
    <lineage>
        <taxon>Eukaryota</taxon>
        <taxon>Metazoa</taxon>
        <taxon>Chordata</taxon>
        <taxon>Craniata</taxon>
        <taxon>Vertebrata</taxon>
        <taxon>Euteleostomi</taxon>
        <taxon>Archelosauria</taxon>
        <taxon>Archosauria</taxon>
        <taxon>Crocodylia</taxon>
        <taxon>Alligatoridae</taxon>
        <taxon>Alligatorinae</taxon>
        <taxon>Alligator</taxon>
    </lineage>
</organism>
<name>A0A151NYX4_ALLMI</name>
<dbReference type="EMBL" id="AKHW03001628">
    <property type="protein sequence ID" value="KYO41645.1"/>
    <property type="molecule type" value="Genomic_DNA"/>
</dbReference>
<dbReference type="AlphaFoldDB" id="A0A151NYX4"/>
<sequence length="288" mass="32891">MSQKAKASSMELMAQEADTSNARGPNWTQEELKDLINIWLEERIIDRLENRRNKPVYVEIAEGMQAQGHSCDLTQVQYKTKSLRSAFYRAKDANSHSRAGHTIAPFYDKLSVILSKGVGDNLGAEENAQLWEKVTWSSKELEDVRDSNVVACEAARAAQSHLETLEWREGKIMIACVATSLQKRVQLAQVVEPHFEKVRQCLYGMKPEIELWENHKERTDEGEEIDDYPGAKPSPYVPAWREELGQAFPVMVTRLGHKWGIPEQSCTPLAVRRFEIYRSSITPSWESQ</sequence>
<dbReference type="Proteomes" id="UP000050525">
    <property type="component" value="Unassembled WGS sequence"/>
</dbReference>
<keyword evidence="4" id="KW-1185">Reference proteome</keyword>
<dbReference type="InterPro" id="IPR044822">
    <property type="entry name" value="Myb_DNA-bind_4"/>
</dbReference>
<evidence type="ECO:0000256" key="1">
    <source>
        <dbReference type="SAM" id="MobiDB-lite"/>
    </source>
</evidence>
<feature type="region of interest" description="Disordered" evidence="1">
    <location>
        <begin position="1"/>
        <end position="25"/>
    </location>
</feature>
<accession>A0A151NYX4</accession>
<gene>
    <name evidence="3" type="ORF">Y1Q_0006392</name>
</gene>
<dbReference type="Gene3D" id="1.10.10.60">
    <property type="entry name" value="Homeodomain-like"/>
    <property type="match status" value="1"/>
</dbReference>
<protein>
    <recommendedName>
        <fullName evidence="2">Myb/SANT-like DNA-binding domain-containing protein</fullName>
    </recommendedName>
</protein>
<dbReference type="PANTHER" id="PTHR47595">
    <property type="entry name" value="HEAT SHOCK 70 KDA PROTEIN 14"/>
    <property type="match status" value="1"/>
</dbReference>
<reference evidence="3 4" key="1">
    <citation type="journal article" date="2012" name="Genome Biol.">
        <title>Sequencing three crocodilian genomes to illuminate the evolution of archosaurs and amniotes.</title>
        <authorList>
            <person name="St John J.A."/>
            <person name="Braun E.L."/>
            <person name="Isberg S.R."/>
            <person name="Miles L.G."/>
            <person name="Chong A.Y."/>
            <person name="Gongora J."/>
            <person name="Dalzell P."/>
            <person name="Moran C."/>
            <person name="Bed'hom B."/>
            <person name="Abzhanov A."/>
            <person name="Burgess S.C."/>
            <person name="Cooksey A.M."/>
            <person name="Castoe T.A."/>
            <person name="Crawford N.G."/>
            <person name="Densmore L.D."/>
            <person name="Drew J.C."/>
            <person name="Edwards S.V."/>
            <person name="Faircloth B.C."/>
            <person name="Fujita M.K."/>
            <person name="Greenwold M.J."/>
            <person name="Hoffmann F.G."/>
            <person name="Howard J.M."/>
            <person name="Iguchi T."/>
            <person name="Janes D.E."/>
            <person name="Khan S.Y."/>
            <person name="Kohno S."/>
            <person name="de Koning A.J."/>
            <person name="Lance S.L."/>
            <person name="McCarthy F.M."/>
            <person name="McCormack J.E."/>
            <person name="Merchant M.E."/>
            <person name="Peterson D.G."/>
            <person name="Pollock D.D."/>
            <person name="Pourmand N."/>
            <person name="Raney B.J."/>
            <person name="Roessler K.A."/>
            <person name="Sanford J.R."/>
            <person name="Sawyer R.H."/>
            <person name="Schmidt C.J."/>
            <person name="Triplett E.W."/>
            <person name="Tuberville T.D."/>
            <person name="Venegas-Anaya M."/>
            <person name="Howard J.T."/>
            <person name="Jarvis E.D."/>
            <person name="Guillette L.J.Jr."/>
            <person name="Glenn T.C."/>
            <person name="Green R.E."/>
            <person name="Ray D.A."/>
        </authorList>
    </citation>
    <scope>NUCLEOTIDE SEQUENCE [LARGE SCALE GENOMIC DNA]</scope>
    <source>
        <strain evidence="3">KSC_2009_1</strain>
    </source>
</reference>
<evidence type="ECO:0000313" key="3">
    <source>
        <dbReference type="EMBL" id="KYO41645.1"/>
    </source>
</evidence>